<evidence type="ECO:0000256" key="6">
    <source>
        <dbReference type="ARBA" id="ARBA00032829"/>
    </source>
</evidence>
<dbReference type="OrthoDB" id="416344at2759"/>
<dbReference type="FunFam" id="3.40.50.1820:FF:000028">
    <property type="entry name" value="S9 family peptidase"/>
    <property type="match status" value="1"/>
</dbReference>
<evidence type="ECO:0000256" key="5">
    <source>
        <dbReference type="ARBA" id="ARBA00022825"/>
    </source>
</evidence>
<dbReference type="PANTHER" id="PTHR42776">
    <property type="entry name" value="SERINE PEPTIDASE S9 FAMILY MEMBER"/>
    <property type="match status" value="1"/>
</dbReference>
<dbReference type="EMBL" id="NAJP01000004">
    <property type="protein sequence ID" value="TKA48074.1"/>
    <property type="molecule type" value="Genomic_DNA"/>
</dbReference>
<organism evidence="9 10">
    <name type="scientific">Friedmanniomyces endolithicus</name>
    <dbReference type="NCBI Taxonomy" id="329885"/>
    <lineage>
        <taxon>Eukaryota</taxon>
        <taxon>Fungi</taxon>
        <taxon>Dikarya</taxon>
        <taxon>Ascomycota</taxon>
        <taxon>Pezizomycotina</taxon>
        <taxon>Dothideomycetes</taxon>
        <taxon>Dothideomycetidae</taxon>
        <taxon>Mycosphaerellales</taxon>
        <taxon>Teratosphaeriaceae</taxon>
        <taxon>Friedmanniomyces</taxon>
    </lineage>
</organism>
<comment type="caution">
    <text evidence="9">The sequence shown here is derived from an EMBL/GenBank/DDBJ whole genome shotgun (WGS) entry which is preliminary data.</text>
</comment>
<dbReference type="STRING" id="329885.A0A4U0VG93"/>
<dbReference type="GO" id="GO:0004252">
    <property type="term" value="F:serine-type endopeptidase activity"/>
    <property type="evidence" value="ECO:0007669"/>
    <property type="project" value="TreeGrafter"/>
</dbReference>
<reference evidence="9 10" key="1">
    <citation type="submission" date="2017-03" db="EMBL/GenBank/DDBJ databases">
        <title>Genomes of endolithic fungi from Antarctica.</title>
        <authorList>
            <person name="Coleine C."/>
            <person name="Masonjones S."/>
            <person name="Stajich J.E."/>
        </authorList>
    </citation>
    <scope>NUCLEOTIDE SEQUENCE [LARGE SCALE GENOMIC DNA]</scope>
    <source>
        <strain evidence="9 10">CCFEE 5311</strain>
    </source>
</reference>
<keyword evidence="4" id="KW-0378">Hydrolase</keyword>
<dbReference type="Pfam" id="PF00326">
    <property type="entry name" value="Peptidase_S9"/>
    <property type="match status" value="1"/>
</dbReference>
<dbReference type="GO" id="GO:0006508">
    <property type="term" value="P:proteolysis"/>
    <property type="evidence" value="ECO:0007669"/>
    <property type="project" value="UniProtKB-KW"/>
</dbReference>
<keyword evidence="2" id="KW-0645">Protease</keyword>
<gene>
    <name evidence="9" type="ORF">B0A54_01566</name>
</gene>
<dbReference type="PANTHER" id="PTHR42776:SF13">
    <property type="entry name" value="DIPEPTIDYL-PEPTIDASE 5"/>
    <property type="match status" value="1"/>
</dbReference>
<dbReference type="PROSITE" id="PS51257">
    <property type="entry name" value="PROKAR_LIPOPROTEIN"/>
    <property type="match status" value="1"/>
</dbReference>
<evidence type="ECO:0000313" key="9">
    <source>
        <dbReference type="EMBL" id="TKA48074.1"/>
    </source>
</evidence>
<accession>A0A4U0VG93</accession>
<dbReference type="SUPFAM" id="SSF53474">
    <property type="entry name" value="alpha/beta-Hydrolases"/>
    <property type="match status" value="1"/>
</dbReference>
<dbReference type="SUPFAM" id="SSF82171">
    <property type="entry name" value="DPP6 N-terminal domain-like"/>
    <property type="match status" value="1"/>
</dbReference>
<evidence type="ECO:0000256" key="3">
    <source>
        <dbReference type="ARBA" id="ARBA00022729"/>
    </source>
</evidence>
<evidence type="ECO:0000259" key="8">
    <source>
        <dbReference type="Pfam" id="PF00326"/>
    </source>
</evidence>
<dbReference type="Proteomes" id="UP000310066">
    <property type="component" value="Unassembled WGS sequence"/>
</dbReference>
<dbReference type="InterPro" id="IPR029058">
    <property type="entry name" value="AB_hydrolase_fold"/>
</dbReference>
<feature type="domain" description="Peptidase S9 prolyl oligopeptidase catalytic" evidence="8">
    <location>
        <begin position="533"/>
        <end position="761"/>
    </location>
</feature>
<evidence type="ECO:0000256" key="1">
    <source>
        <dbReference type="ARBA" id="ARBA00010040"/>
    </source>
</evidence>
<dbReference type="InterPro" id="IPR001375">
    <property type="entry name" value="Peptidase_S9_cat"/>
</dbReference>
<evidence type="ECO:0000313" key="10">
    <source>
        <dbReference type="Proteomes" id="UP000310066"/>
    </source>
</evidence>
<sequence>MRIACTALMNPVPALAQTFGKPHTCHLPFWALACRTNKETTFSTHGAQRLSPRRSPGVPNPSGTRVLYSSSAYDFDTHKKTVELRLLDVETDDSHLLAEDEDVSDFNWLDDEHLVCLQAEKDETTNLRAFDVSKVPESAVSHYLAGKIAASASNLKVCKLDEEAKEVAIVVSAQALPDGSLLSPTEANKKTHSTGRLYSKLYVRHWDQYEGKAKNALWCGQLSRGPDGEYKLGELTNVLKGSGLECPIAPFGGTDHFDIRREGLIFVAKDPELNPALNTKSNVYLLYLGSWTGNAKSTIEPLPIGGYEGAATCPVFDAKGKQAAFLQMRANGYEADANVLFLMFDVDSRATKSAPQFTCIAQDASEEEGDFWSRSAQSICFSADGNSLLAVAEDRGASKLYQVILRSDKHQIGYPALTLASEGYVSDVRALSDARVFMSRSSLIDNSSYAILSHWPSPKAHSPSWTHSNTSSGAKFGLNSKQVSSIWTPASNPKITKEVHSIVVRPSNFDKAKKYPVAYLIHGGPQGSWADSWSTRWNPAVFAEQGYIVVAPNVTGSTGYGQKFTDAIRNNWGGDPYHDIVNCFDWVGENMPEADNSRAVALGASYGGYMMNWIQGHDLGRKFKALVCHDGILTFAGAMLATEELYFPFHDLGGTPWYDPGFNAAGKEAKGNFGSSTLSDWKRWDPSEHLDKWATPQLVIHNEKDYRLPISEGLAPFNVLQARGIESQFLTFPDENHFVLKPENSLVWHKVVLNWINKHVGLPPYTTEDPDGDEFWGGVRDGNAELAELPIQGKPET</sequence>
<evidence type="ECO:0000256" key="4">
    <source>
        <dbReference type="ARBA" id="ARBA00022801"/>
    </source>
</evidence>
<evidence type="ECO:0000256" key="7">
    <source>
        <dbReference type="SAM" id="MobiDB-lite"/>
    </source>
</evidence>
<dbReference type="Gene3D" id="3.40.50.1820">
    <property type="entry name" value="alpha/beta hydrolase"/>
    <property type="match status" value="1"/>
</dbReference>
<evidence type="ECO:0000256" key="2">
    <source>
        <dbReference type="ARBA" id="ARBA00022670"/>
    </source>
</evidence>
<feature type="region of interest" description="Disordered" evidence="7">
    <location>
        <begin position="43"/>
        <end position="62"/>
    </location>
</feature>
<dbReference type="AlphaFoldDB" id="A0A4U0VG93"/>
<protein>
    <recommendedName>
        <fullName evidence="6">Dipeptidyl-peptidase V</fullName>
    </recommendedName>
</protein>
<name>A0A4U0VG93_9PEZI</name>
<proteinExistence type="inferred from homology"/>
<comment type="similarity">
    <text evidence="1">Belongs to the peptidase S9C family.</text>
</comment>
<keyword evidence="3" id="KW-0732">Signal</keyword>
<keyword evidence="5" id="KW-0720">Serine protease</keyword>